<feature type="domain" description="At1g61320/AtMIF1 LRR" evidence="2">
    <location>
        <begin position="108"/>
        <end position="263"/>
    </location>
</feature>
<dbReference type="PANTHER" id="PTHR34145:SF28">
    <property type="entry name" value="F-BOX DOMAIN-CONTAINING PROTEIN"/>
    <property type="match status" value="1"/>
</dbReference>
<dbReference type="Gene3D" id="3.80.10.10">
    <property type="entry name" value="Ribonuclease Inhibitor"/>
    <property type="match status" value="1"/>
</dbReference>
<dbReference type="Pfam" id="PF23622">
    <property type="entry name" value="LRR_At1g61320_AtMIF1"/>
    <property type="match status" value="2"/>
</dbReference>
<evidence type="ECO:0000259" key="1">
    <source>
        <dbReference type="Pfam" id="PF00646"/>
    </source>
</evidence>
<dbReference type="AlphaFoldDB" id="A0A9W7M8W7"/>
<gene>
    <name evidence="3" type="ORF">HRI_002848200</name>
</gene>
<evidence type="ECO:0008006" key="5">
    <source>
        <dbReference type="Google" id="ProtNLM"/>
    </source>
</evidence>
<proteinExistence type="predicted"/>
<evidence type="ECO:0000313" key="4">
    <source>
        <dbReference type="Proteomes" id="UP001165190"/>
    </source>
</evidence>
<dbReference type="Proteomes" id="UP001165190">
    <property type="component" value="Unassembled WGS sequence"/>
</dbReference>
<dbReference type="InterPro" id="IPR053781">
    <property type="entry name" value="F-box_AtFBL13-like"/>
</dbReference>
<evidence type="ECO:0000259" key="2">
    <source>
        <dbReference type="Pfam" id="PF23622"/>
    </source>
</evidence>
<name>A0A9W7M8W7_HIBTR</name>
<feature type="domain" description="At1g61320/AtMIF1 LRR" evidence="2">
    <location>
        <begin position="270"/>
        <end position="369"/>
    </location>
</feature>
<dbReference type="InterPro" id="IPR001810">
    <property type="entry name" value="F-box_dom"/>
</dbReference>
<dbReference type="InterPro" id="IPR036047">
    <property type="entry name" value="F-box-like_dom_sf"/>
</dbReference>
<dbReference type="CDD" id="cd22160">
    <property type="entry name" value="F-box_AtFBL13-like"/>
    <property type="match status" value="1"/>
</dbReference>
<protein>
    <recommendedName>
        <fullName evidence="5">F-box domain-containing protein</fullName>
    </recommendedName>
</protein>
<dbReference type="EMBL" id="BSYR01000024">
    <property type="protein sequence ID" value="GMI91789.1"/>
    <property type="molecule type" value="Genomic_DNA"/>
</dbReference>
<keyword evidence="4" id="KW-1185">Reference proteome</keyword>
<evidence type="ECO:0000313" key="3">
    <source>
        <dbReference type="EMBL" id="GMI91789.1"/>
    </source>
</evidence>
<reference evidence="3" key="1">
    <citation type="submission" date="2023-05" db="EMBL/GenBank/DDBJ databases">
        <title>Genome and transcriptome analyses reveal genes involved in the formation of fine ridges on petal epidermal cells in Hibiscus trionum.</title>
        <authorList>
            <person name="Koshimizu S."/>
            <person name="Masuda S."/>
            <person name="Ishii T."/>
            <person name="Shirasu K."/>
            <person name="Hoshino A."/>
            <person name="Arita M."/>
        </authorList>
    </citation>
    <scope>NUCLEOTIDE SEQUENCE</scope>
    <source>
        <strain evidence="3">Hamamatsu line</strain>
    </source>
</reference>
<feature type="domain" description="F-box" evidence="1">
    <location>
        <begin position="17"/>
        <end position="56"/>
    </location>
</feature>
<dbReference type="InterPro" id="IPR032675">
    <property type="entry name" value="LRR_dom_sf"/>
</dbReference>
<organism evidence="3 4">
    <name type="scientific">Hibiscus trionum</name>
    <name type="common">Flower of an hour</name>
    <dbReference type="NCBI Taxonomy" id="183268"/>
    <lineage>
        <taxon>Eukaryota</taxon>
        <taxon>Viridiplantae</taxon>
        <taxon>Streptophyta</taxon>
        <taxon>Embryophyta</taxon>
        <taxon>Tracheophyta</taxon>
        <taxon>Spermatophyta</taxon>
        <taxon>Magnoliopsida</taxon>
        <taxon>eudicotyledons</taxon>
        <taxon>Gunneridae</taxon>
        <taxon>Pentapetalae</taxon>
        <taxon>rosids</taxon>
        <taxon>malvids</taxon>
        <taxon>Malvales</taxon>
        <taxon>Malvaceae</taxon>
        <taxon>Malvoideae</taxon>
        <taxon>Hibiscus</taxon>
    </lineage>
</organism>
<comment type="caution">
    <text evidence="3">The sequence shown here is derived from an EMBL/GenBank/DDBJ whole genome shotgun (WGS) entry which is preliminary data.</text>
</comment>
<dbReference type="InterPro" id="IPR053772">
    <property type="entry name" value="At1g61320/At1g61330-like"/>
</dbReference>
<dbReference type="SUPFAM" id="SSF52047">
    <property type="entry name" value="RNI-like"/>
    <property type="match status" value="1"/>
</dbReference>
<dbReference type="PANTHER" id="PTHR34145">
    <property type="entry name" value="OS02G0105600 PROTEIN"/>
    <property type="match status" value="1"/>
</dbReference>
<dbReference type="Pfam" id="PF00646">
    <property type="entry name" value="F-box"/>
    <property type="match status" value="1"/>
</dbReference>
<sequence>MIDTESMERSVDGVDYISQLPEEIIHKIIGLLRCNKDAARTSILSKKWRDIWASFSTLVFDQRKFLGRLRGLRSSSEVQTQIQENEEMFEDYVDKTLQRRVEQNNGSVQKFVLHVTYCNSQLTTTIDQWIDLALRNNIKELDLHVPQHMHKCYTLPQCVFAARTITALRVHGCKLGPCIDLKLSNLRKVCLAKLSVNEQMIEKLVHACALLEDFRLVYTTRLKVLKVSNLPKLKRVDLHACAELNEVNLQAPNLETFWYVARSKSRCCKIDLSTCNTLKSLTLEDATLKDKSFQDHLSCFPILEKLVLSKCNALKKIAISNYQLKKLVLRECKQLMEADIDTPNLLSFEYKGEKLMPFTSLNPSSLEEAKLCFEPSWQGESRFHNEDNHAPWFASLQEFLEKFDYSRGLKLVVRCDKNIVIYKKPKEILLPCVYDLKLDVVKSSVTLEDLLDDILQTSRPVTLSSFSTSKSSLPELVHKKLMAREKDSGCCTYNATGNKCWRHFLDNVETEDLVNRKSISEWTAWLKSSKARVNVDCFRLNWKARKGWANV</sequence>
<dbReference type="OrthoDB" id="1901752at2759"/>
<dbReference type="InterPro" id="IPR055357">
    <property type="entry name" value="LRR_At1g61320_AtMIF1"/>
</dbReference>
<accession>A0A9W7M8W7</accession>
<dbReference type="SUPFAM" id="SSF81383">
    <property type="entry name" value="F-box domain"/>
    <property type="match status" value="1"/>
</dbReference>